<accession>A0A9W8E1X0</accession>
<evidence type="ECO:0000313" key="6">
    <source>
        <dbReference type="EMBL" id="KAJ1963512.1"/>
    </source>
</evidence>
<evidence type="ECO:0000259" key="5">
    <source>
        <dbReference type="SMART" id="SM00249"/>
    </source>
</evidence>
<feature type="compositionally biased region" description="Polar residues" evidence="4">
    <location>
        <begin position="188"/>
        <end position="200"/>
    </location>
</feature>
<dbReference type="PROSITE" id="PS01359">
    <property type="entry name" value="ZF_PHD_1"/>
    <property type="match status" value="1"/>
</dbReference>
<dbReference type="SUPFAM" id="SSF57903">
    <property type="entry name" value="FYVE/PHD zinc finger"/>
    <property type="match status" value="1"/>
</dbReference>
<dbReference type="InterPro" id="IPR011011">
    <property type="entry name" value="Znf_FYVE_PHD"/>
</dbReference>
<dbReference type="AlphaFoldDB" id="A0A9W8E1X0"/>
<feature type="region of interest" description="Disordered" evidence="4">
    <location>
        <begin position="1"/>
        <end position="28"/>
    </location>
</feature>
<feature type="region of interest" description="Disordered" evidence="4">
    <location>
        <begin position="354"/>
        <end position="385"/>
    </location>
</feature>
<gene>
    <name evidence="6" type="primary">CTI6</name>
    <name evidence="6" type="ORF">IWQ62_003190</name>
</gene>
<feature type="compositionally biased region" description="Polar residues" evidence="4">
    <location>
        <begin position="18"/>
        <end position="28"/>
    </location>
</feature>
<dbReference type="InterPro" id="IPR001965">
    <property type="entry name" value="Znf_PHD"/>
</dbReference>
<evidence type="ECO:0000313" key="7">
    <source>
        <dbReference type="Proteomes" id="UP001150925"/>
    </source>
</evidence>
<dbReference type="SMART" id="SM00249">
    <property type="entry name" value="PHD"/>
    <property type="match status" value="1"/>
</dbReference>
<sequence length="420" mass="46147">MAGRTGNSRRGQRVRGNGHSSRPTGSQSDVTRCICNGQQDDSHFMIQCDICKVWQHGECVNILDKKYCPDSYFCEQCRPEDHPYLIMNHQTAVKDKASPKSQSRPLSKPNIGGGTPSDCANGIQANTQSDTNTTTVIDNASELKVTTTATPASQLDEASRGLPTPADTTSQEHCLSPVEPSESRPSYESDSNLYSTNQTTSKKRKLHQAMDASRSTPPGEAVPSPQASPPRYDDEETESGPRKRTAKRTRKTPTRPRNSRTSTVDSQRGGDELSTESRNGSSGNSQKQRNPPNKHAASADVLFVCKVEYPSPTSSLDDMIERTDNILDYITRVQVEMAEQKQFIRDTPWAETTRANSPVHGLHSPAPTPIAEDSTSEPKDSTKTSLSTFTSTLSTMQMIDVLTRDLIRFQDTYNPSSGDD</sequence>
<proteinExistence type="predicted"/>
<dbReference type="PANTHER" id="PTHR47793">
    <property type="entry name" value="HISTONE DEACETYLASE COMPLEX SUBUNIT CTI6"/>
    <property type="match status" value="1"/>
</dbReference>
<feature type="compositionally biased region" description="Basic residues" evidence="4">
    <location>
        <begin position="242"/>
        <end position="258"/>
    </location>
</feature>
<dbReference type="InterPro" id="IPR013083">
    <property type="entry name" value="Znf_RING/FYVE/PHD"/>
</dbReference>
<evidence type="ECO:0000256" key="1">
    <source>
        <dbReference type="ARBA" id="ARBA00022723"/>
    </source>
</evidence>
<dbReference type="PANTHER" id="PTHR47793:SF1">
    <property type="entry name" value="HISTONE DEACETYLASE COMPLEX SUBUNIT CTI6"/>
    <property type="match status" value="1"/>
</dbReference>
<feature type="domain" description="Zinc finger PHD-type" evidence="5">
    <location>
        <begin position="32"/>
        <end position="78"/>
    </location>
</feature>
<evidence type="ECO:0000256" key="3">
    <source>
        <dbReference type="ARBA" id="ARBA00022833"/>
    </source>
</evidence>
<keyword evidence="7" id="KW-1185">Reference proteome</keyword>
<dbReference type="GO" id="GO:0033698">
    <property type="term" value="C:Rpd3L complex"/>
    <property type="evidence" value="ECO:0007669"/>
    <property type="project" value="TreeGrafter"/>
</dbReference>
<keyword evidence="3" id="KW-0862">Zinc</keyword>
<feature type="compositionally biased region" description="Polar residues" evidence="4">
    <location>
        <begin position="123"/>
        <end position="153"/>
    </location>
</feature>
<evidence type="ECO:0000256" key="4">
    <source>
        <dbReference type="SAM" id="MobiDB-lite"/>
    </source>
</evidence>
<evidence type="ECO:0000256" key="2">
    <source>
        <dbReference type="ARBA" id="ARBA00022771"/>
    </source>
</evidence>
<dbReference type="GO" id="GO:0061188">
    <property type="term" value="P:negative regulation of rDNA heterochromatin formation"/>
    <property type="evidence" value="ECO:0007669"/>
    <property type="project" value="TreeGrafter"/>
</dbReference>
<comment type="caution">
    <text evidence="6">The sequence shown here is derived from an EMBL/GenBank/DDBJ whole genome shotgun (WGS) entry which is preliminary data.</text>
</comment>
<organism evidence="6 7">
    <name type="scientific">Dispira parvispora</name>
    <dbReference type="NCBI Taxonomy" id="1520584"/>
    <lineage>
        <taxon>Eukaryota</taxon>
        <taxon>Fungi</taxon>
        <taxon>Fungi incertae sedis</taxon>
        <taxon>Zoopagomycota</taxon>
        <taxon>Kickxellomycotina</taxon>
        <taxon>Dimargaritomycetes</taxon>
        <taxon>Dimargaritales</taxon>
        <taxon>Dimargaritaceae</taxon>
        <taxon>Dispira</taxon>
    </lineage>
</organism>
<reference evidence="6" key="1">
    <citation type="submission" date="2022-07" db="EMBL/GenBank/DDBJ databases">
        <title>Phylogenomic reconstructions and comparative analyses of Kickxellomycotina fungi.</title>
        <authorList>
            <person name="Reynolds N.K."/>
            <person name="Stajich J.E."/>
            <person name="Barry K."/>
            <person name="Grigoriev I.V."/>
            <person name="Crous P."/>
            <person name="Smith M.E."/>
        </authorList>
    </citation>
    <scope>NUCLEOTIDE SEQUENCE</scope>
    <source>
        <strain evidence="6">RSA 1196</strain>
    </source>
</reference>
<dbReference type="Proteomes" id="UP001150925">
    <property type="component" value="Unassembled WGS sequence"/>
</dbReference>
<keyword evidence="2" id="KW-0863">Zinc-finger</keyword>
<dbReference type="Gene3D" id="3.30.40.10">
    <property type="entry name" value="Zinc/RING finger domain, C3HC4 (zinc finger)"/>
    <property type="match status" value="1"/>
</dbReference>
<feature type="region of interest" description="Disordered" evidence="4">
    <location>
        <begin position="92"/>
        <end position="295"/>
    </location>
</feature>
<dbReference type="OrthoDB" id="436852at2759"/>
<dbReference type="GO" id="GO:0008270">
    <property type="term" value="F:zinc ion binding"/>
    <property type="evidence" value="ECO:0007669"/>
    <property type="project" value="UniProtKB-KW"/>
</dbReference>
<dbReference type="InterPro" id="IPR019786">
    <property type="entry name" value="Zinc_finger_PHD-type_CS"/>
</dbReference>
<dbReference type="GO" id="GO:0070210">
    <property type="term" value="C:Rpd3L-Expanded complex"/>
    <property type="evidence" value="ECO:0007669"/>
    <property type="project" value="TreeGrafter"/>
</dbReference>
<dbReference type="Pfam" id="PF20826">
    <property type="entry name" value="PHD_5"/>
    <property type="match status" value="1"/>
</dbReference>
<keyword evidence="1" id="KW-0479">Metal-binding</keyword>
<name>A0A9W8E1X0_9FUNG</name>
<dbReference type="GO" id="GO:0061186">
    <property type="term" value="P:negative regulation of silent mating-type cassette heterochromatin formation"/>
    <property type="evidence" value="ECO:0007669"/>
    <property type="project" value="TreeGrafter"/>
</dbReference>
<dbReference type="InterPro" id="IPR053051">
    <property type="entry name" value="HDAC_complex_subunit"/>
</dbReference>
<protein>
    <submittedName>
        <fullName evidence="6">Histone deacetylase complex subunit</fullName>
    </submittedName>
</protein>
<feature type="compositionally biased region" description="Polar residues" evidence="4">
    <location>
        <begin position="276"/>
        <end position="291"/>
    </location>
</feature>
<dbReference type="EMBL" id="JANBPY010000815">
    <property type="protein sequence ID" value="KAJ1963512.1"/>
    <property type="molecule type" value="Genomic_DNA"/>
</dbReference>